<accession>A0A4Y1Z6V8</accession>
<gene>
    <name evidence="2" type="ORF">NBRC111894_185</name>
</gene>
<sequence length="52" mass="5663">MHARKGSFPLSSGSAAHREKEGSVQVENLNDGFAREKMNAAPFISCLDKKKS</sequence>
<dbReference type="AlphaFoldDB" id="A0A4Y1Z6V8"/>
<reference evidence="2 3" key="1">
    <citation type="submission" date="2017-11" db="EMBL/GenBank/DDBJ databases">
        <title>Draft Genome Sequence of Sporolactobacillus inulinus NBRC 111894 Isolated from Koso, a Japanese Sugar-Vegetable Fermented Beverage.</title>
        <authorList>
            <person name="Chiou T.Y."/>
            <person name="Oshima K."/>
            <person name="Suda W."/>
            <person name="Hattori M."/>
            <person name="Takahashi T."/>
        </authorList>
    </citation>
    <scope>NUCLEOTIDE SEQUENCE [LARGE SCALE GENOMIC DNA]</scope>
    <source>
        <strain evidence="2 3">NBRC111894</strain>
    </source>
</reference>
<protein>
    <submittedName>
        <fullName evidence="2">Uncharacterized protein</fullName>
    </submittedName>
</protein>
<comment type="caution">
    <text evidence="2">The sequence shown here is derived from an EMBL/GenBank/DDBJ whole genome shotgun (WGS) entry which is preliminary data.</text>
</comment>
<feature type="region of interest" description="Disordered" evidence="1">
    <location>
        <begin position="1"/>
        <end position="27"/>
    </location>
</feature>
<dbReference type="Proteomes" id="UP000319716">
    <property type="component" value="Unassembled WGS sequence"/>
</dbReference>
<evidence type="ECO:0000256" key="1">
    <source>
        <dbReference type="SAM" id="MobiDB-lite"/>
    </source>
</evidence>
<evidence type="ECO:0000313" key="2">
    <source>
        <dbReference type="EMBL" id="GAY74631.1"/>
    </source>
</evidence>
<name>A0A4Y1Z6V8_9BACL</name>
<evidence type="ECO:0000313" key="3">
    <source>
        <dbReference type="Proteomes" id="UP000319716"/>
    </source>
</evidence>
<dbReference type="EMBL" id="BEXB01000001">
    <property type="protein sequence ID" value="GAY74631.1"/>
    <property type="molecule type" value="Genomic_DNA"/>
</dbReference>
<proteinExistence type="predicted"/>
<organism evidence="2 3">
    <name type="scientific">Sporolactobacillus inulinus</name>
    <dbReference type="NCBI Taxonomy" id="2078"/>
    <lineage>
        <taxon>Bacteria</taxon>
        <taxon>Bacillati</taxon>
        <taxon>Bacillota</taxon>
        <taxon>Bacilli</taxon>
        <taxon>Bacillales</taxon>
        <taxon>Sporolactobacillaceae</taxon>
        <taxon>Sporolactobacillus</taxon>
    </lineage>
</organism>